<keyword evidence="4" id="KW-1185">Reference proteome</keyword>
<dbReference type="InterPro" id="IPR004398">
    <property type="entry name" value="RNA_MeTrfase_RsmD"/>
</dbReference>
<protein>
    <submittedName>
        <fullName evidence="3">16S rRNA (Guanine(966)-N(2))-methyltransferase RsmD</fullName>
        <ecNumber evidence="3">2.1.1.171</ecNumber>
    </submittedName>
</protein>
<dbReference type="EMBL" id="CP042305">
    <property type="protein sequence ID" value="QDZ14114.1"/>
    <property type="molecule type" value="Genomic_DNA"/>
</dbReference>
<evidence type="ECO:0000313" key="3">
    <source>
        <dbReference type="EMBL" id="QDZ14114.1"/>
    </source>
</evidence>
<dbReference type="KEGG" id="huw:FPZ11_04370"/>
<dbReference type="PANTHER" id="PTHR43542">
    <property type="entry name" value="METHYLTRANSFERASE"/>
    <property type="match status" value="1"/>
</dbReference>
<dbReference type="CDD" id="cd02440">
    <property type="entry name" value="AdoMet_MTases"/>
    <property type="match status" value="1"/>
</dbReference>
<dbReference type="Gene3D" id="3.40.50.150">
    <property type="entry name" value="Vaccinia Virus protein VP39"/>
    <property type="match status" value="1"/>
</dbReference>
<evidence type="ECO:0000313" key="4">
    <source>
        <dbReference type="Proteomes" id="UP000320216"/>
    </source>
</evidence>
<name>A0A5B8M2D3_9MICO</name>
<dbReference type="EC" id="2.1.1.171" evidence="3"/>
<dbReference type="InterPro" id="IPR029063">
    <property type="entry name" value="SAM-dependent_MTases_sf"/>
</dbReference>
<dbReference type="PANTHER" id="PTHR43542:SF1">
    <property type="entry name" value="METHYLTRANSFERASE"/>
    <property type="match status" value="1"/>
</dbReference>
<dbReference type="OrthoDB" id="9803017at2"/>
<dbReference type="AlphaFoldDB" id="A0A5B8M2D3"/>
<keyword evidence="1 3" id="KW-0489">Methyltransferase</keyword>
<dbReference type="SUPFAM" id="SSF53335">
    <property type="entry name" value="S-adenosyl-L-methionine-dependent methyltransferases"/>
    <property type="match status" value="1"/>
</dbReference>
<accession>A0A5B8M2D3</accession>
<keyword evidence="2 3" id="KW-0808">Transferase</keyword>
<dbReference type="NCBIfam" id="TIGR00095">
    <property type="entry name" value="16S rRNA (guanine(966)-N(2))-methyltransferase RsmD"/>
    <property type="match status" value="1"/>
</dbReference>
<reference evidence="3 4" key="1">
    <citation type="submission" date="2019-07" db="EMBL/GenBank/DDBJ databases">
        <title>Full genome sequence of Humibacter sp. WJ7-1.</title>
        <authorList>
            <person name="Im W.-T."/>
        </authorList>
    </citation>
    <scope>NUCLEOTIDE SEQUENCE [LARGE SCALE GENOMIC DNA]</scope>
    <source>
        <strain evidence="3 4">WJ7-1</strain>
    </source>
</reference>
<organism evidence="3 4">
    <name type="scientific">Humibacter ginsenosidimutans</name>
    <dbReference type="NCBI Taxonomy" id="2599293"/>
    <lineage>
        <taxon>Bacteria</taxon>
        <taxon>Bacillati</taxon>
        <taxon>Actinomycetota</taxon>
        <taxon>Actinomycetes</taxon>
        <taxon>Micrococcales</taxon>
        <taxon>Microbacteriaceae</taxon>
        <taxon>Humibacter</taxon>
    </lineage>
</organism>
<dbReference type="GO" id="GO:0052913">
    <property type="term" value="F:16S rRNA (guanine(966)-N(2))-methyltransferase activity"/>
    <property type="evidence" value="ECO:0007669"/>
    <property type="project" value="UniProtKB-EC"/>
</dbReference>
<sequence>MTRIVAGFAGSLALAVPKAGTRPTSDRVREAMFSSLEAMDALREARVLDLYAGSGALALEAVSRGASSAVLVEQNAQAASVCRANASAVLKAAEKSQTDVRPRIEVRQSTVRSYLAQAGGGGFALAFLDPPYDVSDDELTGVLAALHPLLTADAVVVVERSARSPEPSWPTGLEAFRAKTYGETAVWFAQPAE</sequence>
<evidence type="ECO:0000256" key="1">
    <source>
        <dbReference type="ARBA" id="ARBA00022603"/>
    </source>
</evidence>
<dbReference type="RefSeq" id="WP_146318699.1">
    <property type="nucleotide sequence ID" value="NZ_CP042305.1"/>
</dbReference>
<dbReference type="Proteomes" id="UP000320216">
    <property type="component" value="Chromosome"/>
</dbReference>
<dbReference type="PIRSF" id="PIRSF004553">
    <property type="entry name" value="CHP00095"/>
    <property type="match status" value="1"/>
</dbReference>
<gene>
    <name evidence="3" type="primary">rsmD</name>
    <name evidence="3" type="ORF">FPZ11_04370</name>
</gene>
<evidence type="ECO:0000256" key="2">
    <source>
        <dbReference type="ARBA" id="ARBA00022679"/>
    </source>
</evidence>
<dbReference type="Pfam" id="PF03602">
    <property type="entry name" value="Cons_hypoth95"/>
    <property type="match status" value="1"/>
</dbReference>
<proteinExistence type="predicted"/>